<keyword evidence="4" id="KW-1185">Reference proteome</keyword>
<dbReference type="Pfam" id="PF13561">
    <property type="entry name" value="adh_short_C2"/>
    <property type="match status" value="1"/>
</dbReference>
<dbReference type="AlphaFoldDB" id="A0A840IDJ7"/>
<dbReference type="PRINTS" id="PR00081">
    <property type="entry name" value="GDHRDH"/>
</dbReference>
<protein>
    <submittedName>
        <fullName evidence="3">3-oxoacyl-[acyl-carrier protein] reductase</fullName>
        <ecNumber evidence="3">1.1.1.100</ecNumber>
    </submittedName>
</protein>
<comment type="similarity">
    <text evidence="1">Belongs to the short-chain dehydrogenases/reductases (SDR) family.</text>
</comment>
<dbReference type="SUPFAM" id="SSF51735">
    <property type="entry name" value="NAD(P)-binding Rossmann-fold domains"/>
    <property type="match status" value="1"/>
</dbReference>
<evidence type="ECO:0000256" key="1">
    <source>
        <dbReference type="ARBA" id="ARBA00006484"/>
    </source>
</evidence>
<dbReference type="PROSITE" id="PS00061">
    <property type="entry name" value="ADH_SHORT"/>
    <property type="match status" value="1"/>
</dbReference>
<sequence>MITGAASGIGAAIALEAAGRRLPLALLDRDEPALARVAEEAEASGAPTAAAFPVDVTDAAALEAALRAAVDAVGVPGGAVCSAGVDQGGPSHELPVAVWDRVIAVNLRGTFLACRTLAGILLEHGRTGAIVCVSSPFASVGAPGGTAAYSASKGGVSALVRSLAVEYARAGIRFNALVPGATETPLMWASVADDERERMRAVVEGEIPLGRMADPREPARAALWLLSEEAAYMTGAALVLDGGILARSSVSV</sequence>
<dbReference type="EMBL" id="JACHNU010000002">
    <property type="protein sequence ID" value="MBB4662425.1"/>
    <property type="molecule type" value="Genomic_DNA"/>
</dbReference>
<evidence type="ECO:0000313" key="3">
    <source>
        <dbReference type="EMBL" id="MBB4662425.1"/>
    </source>
</evidence>
<dbReference type="InterPro" id="IPR002347">
    <property type="entry name" value="SDR_fam"/>
</dbReference>
<keyword evidence="2 3" id="KW-0560">Oxidoreductase</keyword>
<dbReference type="InterPro" id="IPR036291">
    <property type="entry name" value="NAD(P)-bd_dom_sf"/>
</dbReference>
<dbReference type="Gene3D" id="3.40.50.720">
    <property type="entry name" value="NAD(P)-binding Rossmann-like Domain"/>
    <property type="match status" value="1"/>
</dbReference>
<evidence type="ECO:0000256" key="2">
    <source>
        <dbReference type="ARBA" id="ARBA00023002"/>
    </source>
</evidence>
<evidence type="ECO:0000313" key="4">
    <source>
        <dbReference type="Proteomes" id="UP000585272"/>
    </source>
</evidence>
<dbReference type="InterPro" id="IPR020904">
    <property type="entry name" value="Sc_DH/Rdtase_CS"/>
</dbReference>
<name>A0A840IDJ7_9ACTN</name>
<reference evidence="3 4" key="1">
    <citation type="submission" date="2020-08" db="EMBL/GenBank/DDBJ databases">
        <title>Genomic Encyclopedia of Archaeal and Bacterial Type Strains, Phase II (KMG-II): from individual species to whole genera.</title>
        <authorList>
            <person name="Goeker M."/>
        </authorList>
    </citation>
    <scope>NUCLEOTIDE SEQUENCE [LARGE SCALE GENOMIC DNA]</scope>
    <source>
        <strain evidence="3 4">DSM 23288</strain>
    </source>
</reference>
<gene>
    <name evidence="3" type="ORF">BDZ31_002011</name>
</gene>
<dbReference type="CDD" id="cd05233">
    <property type="entry name" value="SDR_c"/>
    <property type="match status" value="1"/>
</dbReference>
<dbReference type="Proteomes" id="UP000585272">
    <property type="component" value="Unassembled WGS sequence"/>
</dbReference>
<dbReference type="GO" id="GO:0004316">
    <property type="term" value="F:3-oxoacyl-[acyl-carrier-protein] reductase (NADPH) activity"/>
    <property type="evidence" value="ECO:0007669"/>
    <property type="project" value="UniProtKB-EC"/>
</dbReference>
<organism evidence="3 4">
    <name type="scientific">Conexibacter arvalis</name>
    <dbReference type="NCBI Taxonomy" id="912552"/>
    <lineage>
        <taxon>Bacteria</taxon>
        <taxon>Bacillati</taxon>
        <taxon>Actinomycetota</taxon>
        <taxon>Thermoleophilia</taxon>
        <taxon>Solirubrobacterales</taxon>
        <taxon>Conexibacteraceae</taxon>
        <taxon>Conexibacter</taxon>
    </lineage>
</organism>
<dbReference type="FunFam" id="3.40.50.720:FF:000084">
    <property type="entry name" value="Short-chain dehydrogenase reductase"/>
    <property type="match status" value="1"/>
</dbReference>
<proteinExistence type="inferred from homology"/>
<accession>A0A840IDJ7</accession>
<dbReference type="EC" id="1.1.1.100" evidence="3"/>
<comment type="caution">
    <text evidence="3">The sequence shown here is derived from an EMBL/GenBank/DDBJ whole genome shotgun (WGS) entry which is preliminary data.</text>
</comment>
<dbReference type="PANTHER" id="PTHR42760">
    <property type="entry name" value="SHORT-CHAIN DEHYDROGENASES/REDUCTASES FAMILY MEMBER"/>
    <property type="match status" value="1"/>
</dbReference>